<dbReference type="PROSITE" id="PS50956">
    <property type="entry name" value="HTH_ASNC_2"/>
    <property type="match status" value="1"/>
</dbReference>
<dbReference type="InterPro" id="IPR036388">
    <property type="entry name" value="WH-like_DNA-bd_sf"/>
</dbReference>
<dbReference type="RefSeq" id="WP_172208491.1">
    <property type="nucleotide sequence ID" value="NZ_BLLI01000023.1"/>
</dbReference>
<dbReference type="Pfam" id="PF13404">
    <property type="entry name" value="HTH_AsnC-type"/>
    <property type="match status" value="1"/>
</dbReference>
<dbReference type="Gene3D" id="1.10.10.10">
    <property type="entry name" value="Winged helix-like DNA-binding domain superfamily/Winged helix DNA-binding domain"/>
    <property type="match status" value="1"/>
</dbReference>
<organism evidence="5 6">
    <name type="scientific">Pseudolactococcus hodotermopsidis</name>
    <dbReference type="NCBI Taxonomy" id="2709157"/>
    <lineage>
        <taxon>Bacteria</taxon>
        <taxon>Bacillati</taxon>
        <taxon>Bacillota</taxon>
        <taxon>Bacilli</taxon>
        <taxon>Lactobacillales</taxon>
        <taxon>Streptococcaceae</taxon>
        <taxon>Pseudolactococcus</taxon>
    </lineage>
</organism>
<feature type="domain" description="HTH asnC-type" evidence="4">
    <location>
        <begin position="6"/>
        <end position="59"/>
    </location>
</feature>
<keyword evidence="1" id="KW-0805">Transcription regulation</keyword>
<dbReference type="Pfam" id="PF01037">
    <property type="entry name" value="AsnC_trans_reg"/>
    <property type="match status" value="1"/>
</dbReference>
<dbReference type="GO" id="GO:0043565">
    <property type="term" value="F:sequence-specific DNA binding"/>
    <property type="evidence" value="ECO:0007669"/>
    <property type="project" value="InterPro"/>
</dbReference>
<evidence type="ECO:0000313" key="6">
    <source>
        <dbReference type="Proteomes" id="UP000480303"/>
    </source>
</evidence>
<dbReference type="SUPFAM" id="SSF46785">
    <property type="entry name" value="Winged helix' DNA-binding domain"/>
    <property type="match status" value="1"/>
</dbReference>
<evidence type="ECO:0000256" key="2">
    <source>
        <dbReference type="ARBA" id="ARBA00023125"/>
    </source>
</evidence>
<proteinExistence type="predicted"/>
<dbReference type="EMBL" id="BLLI01000023">
    <property type="protein sequence ID" value="GFH42434.1"/>
    <property type="molecule type" value="Genomic_DNA"/>
</dbReference>
<dbReference type="GO" id="GO:0005829">
    <property type="term" value="C:cytosol"/>
    <property type="evidence" value="ECO:0007669"/>
    <property type="project" value="TreeGrafter"/>
</dbReference>
<keyword evidence="2" id="KW-0238">DNA-binding</keyword>
<evidence type="ECO:0000313" key="5">
    <source>
        <dbReference type="EMBL" id="GFH42434.1"/>
    </source>
</evidence>
<dbReference type="Gene3D" id="3.30.70.920">
    <property type="match status" value="1"/>
</dbReference>
<name>A0A6A0BD97_9LACT</name>
<dbReference type="PANTHER" id="PTHR30154">
    <property type="entry name" value="LEUCINE-RESPONSIVE REGULATORY PROTEIN"/>
    <property type="match status" value="1"/>
</dbReference>
<dbReference type="InterPro" id="IPR000485">
    <property type="entry name" value="AsnC-type_HTH_dom"/>
</dbReference>
<evidence type="ECO:0000259" key="4">
    <source>
        <dbReference type="PROSITE" id="PS50956"/>
    </source>
</evidence>
<dbReference type="PRINTS" id="PR00033">
    <property type="entry name" value="HTHASNC"/>
</dbReference>
<dbReference type="Proteomes" id="UP000480303">
    <property type="component" value="Unassembled WGS sequence"/>
</dbReference>
<dbReference type="AlphaFoldDB" id="A0A6A0BD97"/>
<protein>
    <submittedName>
        <fullName evidence="5">Transcriptional regulator</fullName>
    </submittedName>
</protein>
<dbReference type="InterPro" id="IPR019888">
    <property type="entry name" value="Tscrpt_reg_AsnC-like"/>
</dbReference>
<sequence>MKGFILDKIDKKILRLLQRDSRLTNKAIGEQIHMTGQAVGLRIRKMLDESIIENYTISIKHPNKQFIRIFMANNRFNEFENVVNTFEEIDDFYKISGQACYIVIAHFTTENLSKFIERISNWGRYSVETVVSDKKKG</sequence>
<dbReference type="InterPro" id="IPR019887">
    <property type="entry name" value="Tscrpt_reg_AsnC/Lrp_C"/>
</dbReference>
<evidence type="ECO:0000256" key="3">
    <source>
        <dbReference type="ARBA" id="ARBA00023163"/>
    </source>
</evidence>
<reference evidence="5 6" key="1">
    <citation type="submission" date="2020-02" db="EMBL/GenBank/DDBJ databases">
        <title>Draft genome sequence of Lactococcus sp. Hs30E4-3.</title>
        <authorList>
            <person name="Noda S."/>
            <person name="Yuki M."/>
            <person name="Ohkuma M."/>
        </authorList>
    </citation>
    <scope>NUCLEOTIDE SEQUENCE [LARGE SCALE GENOMIC DNA]</scope>
    <source>
        <strain evidence="5 6">Hs30E4-3</strain>
    </source>
</reference>
<keyword evidence="3" id="KW-0804">Transcription</keyword>
<dbReference type="SMART" id="SM00344">
    <property type="entry name" value="HTH_ASNC"/>
    <property type="match status" value="1"/>
</dbReference>
<dbReference type="InterPro" id="IPR036390">
    <property type="entry name" value="WH_DNA-bd_sf"/>
</dbReference>
<accession>A0A6A0BD97</accession>
<dbReference type="PANTHER" id="PTHR30154:SF55">
    <property type="entry name" value="HTH-TYPE TRANSCRIPTIONAL REGULATOR LRPB"/>
    <property type="match status" value="1"/>
</dbReference>
<dbReference type="GO" id="GO:0043200">
    <property type="term" value="P:response to amino acid"/>
    <property type="evidence" value="ECO:0007669"/>
    <property type="project" value="TreeGrafter"/>
</dbReference>
<comment type="caution">
    <text evidence="5">The sequence shown here is derived from an EMBL/GenBank/DDBJ whole genome shotgun (WGS) entry which is preliminary data.</text>
</comment>
<dbReference type="SUPFAM" id="SSF54909">
    <property type="entry name" value="Dimeric alpha+beta barrel"/>
    <property type="match status" value="1"/>
</dbReference>
<evidence type="ECO:0000256" key="1">
    <source>
        <dbReference type="ARBA" id="ARBA00023015"/>
    </source>
</evidence>
<keyword evidence="6" id="KW-1185">Reference proteome</keyword>
<dbReference type="InterPro" id="IPR011008">
    <property type="entry name" value="Dimeric_a/b-barrel"/>
</dbReference>
<gene>
    <name evidence="5" type="primary">lrpB</name>
    <name evidence="5" type="ORF">Hs30E_09850</name>
</gene>